<sequence length="379" mass="40298">MSGSGEDVLRSAVREMAAEARTAPDLAGRALRQGRRLRRRRRTAAAGGALAALVALVGPYVWLRPDAAQDTATWAPVDAPAASASAAPPTVPVAPAPAGDWTQATVTLPGGWVLTGASSTGTPAEQGYALDRDRGRYVAADRRYEEVWAAPRGGVAAVVDYERAGQIGLLGLRDGMVRWIRTGTHIMTPHWSPDGRQLALTVSDKESGGFSLGVLDAATGAYRTFPVDTDRYFCTDYCFFTWGRDGREVALQQTDPDSPRSEGRPHPRRGVQFFSVADGRPSRFVPVPGDPAGPWSWSPDGRLVVIKGQDGPQLAEVATGRVIGPAPAENAVWVADDRLLHRVGGTAEMVLVDLDGRELARQALPASLGVNLTLAVAPR</sequence>
<reference evidence="2 4" key="1">
    <citation type="submission" date="2016-06" db="EMBL/GenBank/DDBJ databases">
        <authorList>
            <person name="Kjaerup R.B."/>
            <person name="Dalgaard T.S."/>
            <person name="Juul-Madsen H.R."/>
        </authorList>
    </citation>
    <scope>NUCLEOTIDE SEQUENCE [LARGE SCALE GENOMIC DNA]</scope>
    <source>
        <strain evidence="2 4">DSM 43363</strain>
    </source>
</reference>
<proteinExistence type="predicted"/>
<evidence type="ECO:0000256" key="1">
    <source>
        <dbReference type="SAM" id="Phobius"/>
    </source>
</evidence>
<dbReference type="Pfam" id="PF07676">
    <property type="entry name" value="PD40"/>
    <property type="match status" value="1"/>
</dbReference>
<evidence type="ECO:0000313" key="2">
    <source>
        <dbReference type="EMBL" id="SCL58501.1"/>
    </source>
</evidence>
<dbReference type="RefSeq" id="WP_091625485.1">
    <property type="nucleotide sequence ID" value="NZ_CP109071.1"/>
</dbReference>
<accession>A0A1C6UWZ3</accession>
<dbReference type="InterPro" id="IPR011659">
    <property type="entry name" value="WD40"/>
</dbReference>
<dbReference type="EMBL" id="CP109071">
    <property type="protein sequence ID" value="WSA34969.1"/>
    <property type="molecule type" value="Genomic_DNA"/>
</dbReference>
<dbReference type="Proteomes" id="UP000199343">
    <property type="component" value="Unassembled WGS sequence"/>
</dbReference>
<reference evidence="3 5" key="2">
    <citation type="submission" date="2022-10" db="EMBL/GenBank/DDBJ databases">
        <title>The complete genomes of actinobacterial strains from the NBC collection.</title>
        <authorList>
            <person name="Joergensen T.S."/>
            <person name="Alvarez Arevalo M."/>
            <person name="Sterndorff E.B."/>
            <person name="Faurdal D."/>
            <person name="Vuksanovic O."/>
            <person name="Mourched A.-S."/>
            <person name="Charusanti P."/>
            <person name="Shaw S."/>
            <person name="Blin K."/>
            <person name="Weber T."/>
        </authorList>
    </citation>
    <scope>NUCLEOTIDE SEQUENCE [LARGE SCALE GENOMIC DNA]</scope>
    <source>
        <strain evidence="3 5">NBC 01809</strain>
    </source>
</reference>
<dbReference type="Proteomes" id="UP001334804">
    <property type="component" value="Chromosome"/>
</dbReference>
<dbReference type="STRING" id="47871.GA0070608_1992"/>
<protein>
    <submittedName>
        <fullName evidence="3">PD40 domain-containing protein</fullName>
    </submittedName>
    <submittedName>
        <fullName evidence="2">WD40-like Beta Propeller Repeat</fullName>
    </submittedName>
</protein>
<dbReference type="EMBL" id="FMIC01000002">
    <property type="protein sequence ID" value="SCL58501.1"/>
    <property type="molecule type" value="Genomic_DNA"/>
</dbReference>
<name>A0A1C6UWZ3_9ACTN</name>
<keyword evidence="1" id="KW-0472">Membrane</keyword>
<dbReference type="SUPFAM" id="SSF82171">
    <property type="entry name" value="DPP6 N-terminal domain-like"/>
    <property type="match status" value="1"/>
</dbReference>
<feature type="transmembrane region" description="Helical" evidence="1">
    <location>
        <begin position="44"/>
        <end position="63"/>
    </location>
</feature>
<dbReference type="Gene3D" id="2.120.10.30">
    <property type="entry name" value="TolB, C-terminal domain"/>
    <property type="match status" value="1"/>
</dbReference>
<keyword evidence="5" id="KW-1185">Reference proteome</keyword>
<evidence type="ECO:0000313" key="5">
    <source>
        <dbReference type="Proteomes" id="UP001334804"/>
    </source>
</evidence>
<evidence type="ECO:0000313" key="3">
    <source>
        <dbReference type="EMBL" id="WSA34969.1"/>
    </source>
</evidence>
<keyword evidence="1" id="KW-1133">Transmembrane helix</keyword>
<dbReference type="InterPro" id="IPR011042">
    <property type="entry name" value="6-blade_b-propeller_TolB-like"/>
</dbReference>
<dbReference type="OrthoDB" id="3516511at2"/>
<dbReference type="AlphaFoldDB" id="A0A1C6UWZ3"/>
<keyword evidence="1" id="KW-0812">Transmembrane</keyword>
<organism evidence="2 4">
    <name type="scientific">Micromonospora peucetia</name>
    <dbReference type="NCBI Taxonomy" id="47871"/>
    <lineage>
        <taxon>Bacteria</taxon>
        <taxon>Bacillati</taxon>
        <taxon>Actinomycetota</taxon>
        <taxon>Actinomycetes</taxon>
        <taxon>Micromonosporales</taxon>
        <taxon>Micromonosporaceae</taxon>
        <taxon>Micromonospora</taxon>
    </lineage>
</organism>
<gene>
    <name evidence="2" type="ORF">GA0070608_1992</name>
    <name evidence="3" type="ORF">OIE14_13425</name>
</gene>
<evidence type="ECO:0000313" key="4">
    <source>
        <dbReference type="Proteomes" id="UP000199343"/>
    </source>
</evidence>